<evidence type="ECO:0000256" key="9">
    <source>
        <dbReference type="ARBA" id="ARBA00023306"/>
    </source>
</evidence>
<keyword evidence="3" id="KW-1003">Cell membrane</keyword>
<keyword evidence="10" id="KW-0813">Transport</keyword>
<reference evidence="12 13" key="1">
    <citation type="submission" date="2017-01" db="EMBL/GenBank/DDBJ databases">
        <title>Draft sequence of Acidihalobacter ferrooxidans strain DSM 14175 (strain V8).</title>
        <authorList>
            <person name="Khaleque H.N."/>
            <person name="Ramsay J.P."/>
            <person name="Murphy R.J.T."/>
            <person name="Kaksonen A.H."/>
            <person name="Boxall N.J."/>
            <person name="Watkin E.L.J."/>
        </authorList>
    </citation>
    <scope>NUCLEOTIDE SEQUENCE [LARGE SCALE GENOMIC DNA]</scope>
    <source>
        <strain evidence="12 13">V8</strain>
    </source>
</reference>
<keyword evidence="7 11" id="KW-1133">Transmembrane helix</keyword>
<sequence length="135" mass="14429">MAQINVVPYIDVMLVLLVIFLVTAPLLKQGVQVDLPKAAAKPIPSNQHAPSPLTVTINAQGSYFVSRGAPPTQPLDAAALRQIVSKQLQQDPKMPVYVKGDNHVNYGRVVLAMTILQHAGANKVGLITAPPPKKP</sequence>
<evidence type="ECO:0000256" key="2">
    <source>
        <dbReference type="ARBA" id="ARBA00005811"/>
    </source>
</evidence>
<evidence type="ECO:0000256" key="4">
    <source>
        <dbReference type="ARBA" id="ARBA00022519"/>
    </source>
</evidence>
<organism evidence="12 13">
    <name type="scientific">Acidihalobacter ferrooxydans</name>
    <dbReference type="NCBI Taxonomy" id="1765967"/>
    <lineage>
        <taxon>Bacteria</taxon>
        <taxon>Pseudomonadati</taxon>
        <taxon>Pseudomonadota</taxon>
        <taxon>Gammaproteobacteria</taxon>
        <taxon>Chromatiales</taxon>
        <taxon>Ectothiorhodospiraceae</taxon>
        <taxon>Acidihalobacter</taxon>
    </lineage>
</organism>
<keyword evidence="5" id="KW-0132">Cell division</keyword>
<keyword evidence="9" id="KW-0131">Cell cycle</keyword>
<keyword evidence="8 11" id="KW-0472">Membrane</keyword>
<dbReference type="Proteomes" id="UP000243807">
    <property type="component" value="Chromosome"/>
</dbReference>
<dbReference type="InterPro" id="IPR014168">
    <property type="entry name" value="Tol-Pal_TolR"/>
</dbReference>
<dbReference type="EMBL" id="CP019434">
    <property type="protein sequence ID" value="APZ43378.1"/>
    <property type="molecule type" value="Genomic_DNA"/>
</dbReference>
<evidence type="ECO:0000256" key="5">
    <source>
        <dbReference type="ARBA" id="ARBA00022618"/>
    </source>
</evidence>
<dbReference type="STRING" id="1765967.BW247_09995"/>
<dbReference type="PANTHER" id="PTHR30558:SF7">
    <property type="entry name" value="TOL-PAL SYSTEM PROTEIN TOLR"/>
    <property type="match status" value="1"/>
</dbReference>
<protein>
    <submittedName>
        <fullName evidence="12">Protein TolR</fullName>
    </submittedName>
</protein>
<dbReference type="AlphaFoldDB" id="A0A1P8UHQ1"/>
<dbReference type="OrthoDB" id="9798629at2"/>
<dbReference type="InterPro" id="IPR003400">
    <property type="entry name" value="ExbD"/>
</dbReference>
<dbReference type="RefSeq" id="WP_076837019.1">
    <property type="nucleotide sequence ID" value="NZ_CP019434.1"/>
</dbReference>
<comment type="subcellular location">
    <subcellularLocation>
        <location evidence="1">Cell membrane</location>
        <topology evidence="1">Single-pass membrane protein</topology>
    </subcellularLocation>
    <subcellularLocation>
        <location evidence="10">Cell membrane</location>
        <topology evidence="10">Single-pass type II membrane protein</topology>
    </subcellularLocation>
</comment>
<evidence type="ECO:0000313" key="12">
    <source>
        <dbReference type="EMBL" id="APZ43378.1"/>
    </source>
</evidence>
<dbReference type="GO" id="GO:0005886">
    <property type="term" value="C:plasma membrane"/>
    <property type="evidence" value="ECO:0007669"/>
    <property type="project" value="UniProtKB-SubCell"/>
</dbReference>
<evidence type="ECO:0000256" key="6">
    <source>
        <dbReference type="ARBA" id="ARBA00022692"/>
    </source>
</evidence>
<evidence type="ECO:0000256" key="3">
    <source>
        <dbReference type="ARBA" id="ARBA00022475"/>
    </source>
</evidence>
<dbReference type="Pfam" id="PF02472">
    <property type="entry name" value="ExbD"/>
    <property type="match status" value="1"/>
</dbReference>
<evidence type="ECO:0000256" key="1">
    <source>
        <dbReference type="ARBA" id="ARBA00004162"/>
    </source>
</evidence>
<proteinExistence type="inferred from homology"/>
<dbReference type="GO" id="GO:0015031">
    <property type="term" value="P:protein transport"/>
    <property type="evidence" value="ECO:0007669"/>
    <property type="project" value="UniProtKB-KW"/>
</dbReference>
<evidence type="ECO:0000256" key="11">
    <source>
        <dbReference type="SAM" id="Phobius"/>
    </source>
</evidence>
<keyword evidence="6 10" id="KW-0812">Transmembrane</keyword>
<keyword evidence="13" id="KW-1185">Reference proteome</keyword>
<evidence type="ECO:0000256" key="8">
    <source>
        <dbReference type="ARBA" id="ARBA00023136"/>
    </source>
</evidence>
<dbReference type="NCBIfam" id="TIGR02801">
    <property type="entry name" value="tolR"/>
    <property type="match status" value="1"/>
</dbReference>
<evidence type="ECO:0000256" key="10">
    <source>
        <dbReference type="RuleBase" id="RU003879"/>
    </source>
</evidence>
<evidence type="ECO:0000313" key="13">
    <source>
        <dbReference type="Proteomes" id="UP000243807"/>
    </source>
</evidence>
<comment type="similarity">
    <text evidence="2 10">Belongs to the ExbD/TolR family.</text>
</comment>
<keyword evidence="4" id="KW-0997">Cell inner membrane</keyword>
<feature type="transmembrane region" description="Helical" evidence="11">
    <location>
        <begin position="6"/>
        <end position="27"/>
    </location>
</feature>
<dbReference type="GO" id="GO:0051301">
    <property type="term" value="P:cell division"/>
    <property type="evidence" value="ECO:0007669"/>
    <property type="project" value="UniProtKB-KW"/>
</dbReference>
<dbReference type="GO" id="GO:0022857">
    <property type="term" value="F:transmembrane transporter activity"/>
    <property type="evidence" value="ECO:0007669"/>
    <property type="project" value="InterPro"/>
</dbReference>
<dbReference type="Gene3D" id="3.30.420.270">
    <property type="match status" value="1"/>
</dbReference>
<dbReference type="PANTHER" id="PTHR30558">
    <property type="entry name" value="EXBD MEMBRANE COMPONENT OF PMF-DRIVEN MACROMOLECULE IMPORT SYSTEM"/>
    <property type="match status" value="1"/>
</dbReference>
<name>A0A1P8UHQ1_9GAMM</name>
<evidence type="ECO:0000256" key="7">
    <source>
        <dbReference type="ARBA" id="ARBA00022989"/>
    </source>
</evidence>
<dbReference type="KEGG" id="afy:BW247_09995"/>
<accession>A0A1P8UHQ1</accession>
<keyword evidence="10" id="KW-0653">Protein transport</keyword>
<gene>
    <name evidence="12" type="ORF">BW247_09995</name>
</gene>